<protein>
    <submittedName>
        <fullName evidence="1">Uncharacterized protein</fullName>
    </submittedName>
</protein>
<dbReference type="EMBL" id="CP006272">
    <property type="protein sequence ID" value="AGZ43715.1"/>
    <property type="molecule type" value="Genomic_DNA"/>
</dbReference>
<organism evidence="1 2">
    <name type="scientific">Actinoplanes friuliensis DSM 7358</name>
    <dbReference type="NCBI Taxonomy" id="1246995"/>
    <lineage>
        <taxon>Bacteria</taxon>
        <taxon>Bacillati</taxon>
        <taxon>Actinomycetota</taxon>
        <taxon>Actinomycetes</taxon>
        <taxon>Micromonosporales</taxon>
        <taxon>Micromonosporaceae</taxon>
        <taxon>Actinoplanes</taxon>
    </lineage>
</organism>
<dbReference type="HOGENOM" id="CLU_3408467_0_0_11"/>
<evidence type="ECO:0000313" key="2">
    <source>
        <dbReference type="Proteomes" id="UP000017746"/>
    </source>
</evidence>
<keyword evidence="2" id="KW-1185">Reference proteome</keyword>
<reference evidence="1 2" key="1">
    <citation type="journal article" date="2014" name="J. Biotechnol.">
        <title>Complete genome sequence of the actinobacterium Actinoplanes friuliensis HAG 010964, producer of the lipopeptide antibiotic friulimycin.</title>
        <authorList>
            <person name="Ruckert C."/>
            <person name="Szczepanowski R."/>
            <person name="Albersmeier A."/>
            <person name="Goesmann A."/>
            <person name="Fischer N."/>
            <person name="Steinkamper A."/>
            <person name="Puhler A."/>
            <person name="Biener R."/>
            <person name="Schwartz D."/>
            <person name="Kalinowski J."/>
        </authorList>
    </citation>
    <scope>NUCLEOTIDE SEQUENCE [LARGE SCALE GENOMIC DNA]</scope>
    <source>
        <strain evidence="1 2">DSM 7358</strain>
    </source>
</reference>
<dbReference type="KEGG" id="afs:AFR_27270"/>
<sequence length="29" mass="3187">MRDLGADEVMLYCWATGPEQVDRLADACG</sequence>
<accession>U5W6V6</accession>
<name>U5W6V6_9ACTN</name>
<evidence type="ECO:0000313" key="1">
    <source>
        <dbReference type="EMBL" id="AGZ43715.1"/>
    </source>
</evidence>
<dbReference type="AlphaFoldDB" id="U5W6V6"/>
<dbReference type="Proteomes" id="UP000017746">
    <property type="component" value="Chromosome"/>
</dbReference>
<gene>
    <name evidence="1" type="ORF">AFR_27270</name>
</gene>
<proteinExistence type="predicted"/>
<dbReference type="STRING" id="1246995.AFR_27270"/>